<evidence type="ECO:0000313" key="2">
    <source>
        <dbReference type="EMBL" id="CAF9923238.1"/>
    </source>
</evidence>
<proteinExistence type="predicted"/>
<comment type="caution">
    <text evidence="2">The sequence shown here is derived from an EMBL/GenBank/DDBJ whole genome shotgun (WGS) entry which is preliminary data.</text>
</comment>
<name>A0A8H3FEY7_9LECA</name>
<feature type="non-terminal residue" evidence="2">
    <location>
        <position position="69"/>
    </location>
</feature>
<keyword evidence="1" id="KW-1133">Transmembrane helix</keyword>
<dbReference type="EMBL" id="CAJPDR010000166">
    <property type="protein sequence ID" value="CAF9923238.1"/>
    <property type="molecule type" value="Genomic_DNA"/>
</dbReference>
<feature type="transmembrane region" description="Helical" evidence="1">
    <location>
        <begin position="12"/>
        <end position="32"/>
    </location>
</feature>
<keyword evidence="1" id="KW-0472">Membrane</keyword>
<accession>A0A8H3FEY7</accession>
<sequence length="69" mass="7724">MDFLPDFLTPFAITVFGILGHPHQYMILYYFYSRRVCSYKRTDASNGVDVKGQTFGGEVSSGPMLPAVI</sequence>
<dbReference type="AlphaFoldDB" id="A0A8H3FEY7"/>
<keyword evidence="3" id="KW-1185">Reference proteome</keyword>
<keyword evidence="1" id="KW-0812">Transmembrane</keyword>
<dbReference type="Proteomes" id="UP000664203">
    <property type="component" value="Unassembled WGS sequence"/>
</dbReference>
<protein>
    <submittedName>
        <fullName evidence="2">Uncharacterized protein</fullName>
    </submittedName>
</protein>
<gene>
    <name evidence="2" type="ORF">ALECFALPRED_002341</name>
</gene>
<reference evidence="2" key="1">
    <citation type="submission" date="2021-03" db="EMBL/GenBank/DDBJ databases">
        <authorList>
            <person name="Tagirdzhanova G."/>
        </authorList>
    </citation>
    <scope>NUCLEOTIDE SEQUENCE</scope>
</reference>
<organism evidence="2 3">
    <name type="scientific">Alectoria fallacina</name>
    <dbReference type="NCBI Taxonomy" id="1903189"/>
    <lineage>
        <taxon>Eukaryota</taxon>
        <taxon>Fungi</taxon>
        <taxon>Dikarya</taxon>
        <taxon>Ascomycota</taxon>
        <taxon>Pezizomycotina</taxon>
        <taxon>Lecanoromycetes</taxon>
        <taxon>OSLEUM clade</taxon>
        <taxon>Lecanoromycetidae</taxon>
        <taxon>Lecanorales</taxon>
        <taxon>Lecanorineae</taxon>
        <taxon>Parmeliaceae</taxon>
        <taxon>Alectoria</taxon>
    </lineage>
</organism>
<evidence type="ECO:0000256" key="1">
    <source>
        <dbReference type="SAM" id="Phobius"/>
    </source>
</evidence>
<evidence type="ECO:0000313" key="3">
    <source>
        <dbReference type="Proteomes" id="UP000664203"/>
    </source>
</evidence>